<keyword evidence="1" id="KW-0732">Signal</keyword>
<evidence type="ECO:0000313" key="3">
    <source>
        <dbReference type="Proteomes" id="UP000887320"/>
    </source>
</evidence>
<reference evidence="2" key="1">
    <citation type="submission" date="2021-07" db="EMBL/GenBank/DDBJ databases">
        <authorList>
            <person name="Fernandez M."/>
            <person name="Pereira P."/>
            <person name="Torres Tejerizo G.A."/>
            <person name="Gonzalez P."/>
            <person name="Agostini E."/>
        </authorList>
    </citation>
    <scope>NUCLEOTIDE SEQUENCE</scope>
    <source>
        <strain evidence="2">SFC 500-1A</strain>
    </source>
</reference>
<name>A0A8X8GHP7_ACIGI</name>
<accession>A0A8X8GHP7</accession>
<feature type="signal peptide" evidence="1">
    <location>
        <begin position="1"/>
        <end position="18"/>
    </location>
</feature>
<dbReference type="EMBL" id="JAHWXT010000004">
    <property type="protein sequence ID" value="MCF0265308.1"/>
    <property type="molecule type" value="Genomic_DNA"/>
</dbReference>
<protein>
    <submittedName>
        <fullName evidence="2">Uncharacterized protein</fullName>
    </submittedName>
</protein>
<dbReference type="AlphaFoldDB" id="A0A8X8GHP7"/>
<proteinExistence type="predicted"/>
<feature type="chain" id="PRO_5036473907" evidence="1">
    <location>
        <begin position="19"/>
        <end position="113"/>
    </location>
</feature>
<comment type="caution">
    <text evidence="2">The sequence shown here is derived from an EMBL/GenBank/DDBJ whole genome shotgun (WGS) entry which is preliminary data.</text>
</comment>
<evidence type="ECO:0000256" key="1">
    <source>
        <dbReference type="SAM" id="SignalP"/>
    </source>
</evidence>
<sequence>MKKFILLLLILINQSVFAADIMCTGKVSGVSINPRSGGLFANSVGGLSSPLLCSTSATWNEISPANCSKLFAVLLTAQVTKKSVTLYFSGAQSCSDFQPWTLAQGFYHYILND</sequence>
<dbReference type="Proteomes" id="UP000887320">
    <property type="component" value="Unassembled WGS sequence"/>
</dbReference>
<gene>
    <name evidence="2" type="ORF">KW868_12690</name>
</gene>
<evidence type="ECO:0000313" key="2">
    <source>
        <dbReference type="EMBL" id="MCF0265308.1"/>
    </source>
</evidence>
<dbReference type="RefSeq" id="WP_234623542.1">
    <property type="nucleotide sequence ID" value="NZ_JAHWXT010000004.1"/>
</dbReference>
<organism evidence="2 3">
    <name type="scientific">Acinetobacter guillouiae</name>
    <name type="common">Acinetobacter genomosp. 11</name>
    <dbReference type="NCBI Taxonomy" id="106649"/>
    <lineage>
        <taxon>Bacteria</taxon>
        <taxon>Pseudomonadati</taxon>
        <taxon>Pseudomonadota</taxon>
        <taxon>Gammaproteobacteria</taxon>
        <taxon>Moraxellales</taxon>
        <taxon>Moraxellaceae</taxon>
        <taxon>Acinetobacter</taxon>
    </lineage>
</organism>